<dbReference type="GO" id="GO:0034475">
    <property type="term" value="P:U4 snRNA 3'-end processing"/>
    <property type="evidence" value="ECO:0007669"/>
    <property type="project" value="TreeGrafter"/>
</dbReference>
<dbReference type="InterPro" id="IPR004088">
    <property type="entry name" value="KH_dom_type_1"/>
</dbReference>
<evidence type="ECO:0000313" key="7">
    <source>
        <dbReference type="Proteomes" id="UP000035680"/>
    </source>
</evidence>
<dbReference type="GO" id="GO:0071038">
    <property type="term" value="P:TRAMP-dependent tRNA surveillance pathway"/>
    <property type="evidence" value="ECO:0007669"/>
    <property type="project" value="TreeGrafter"/>
</dbReference>
<evidence type="ECO:0000256" key="2">
    <source>
        <dbReference type="ARBA" id="ARBA00009155"/>
    </source>
</evidence>
<evidence type="ECO:0000259" key="6">
    <source>
        <dbReference type="Pfam" id="PF21266"/>
    </source>
</evidence>
<evidence type="ECO:0000259" key="5">
    <source>
        <dbReference type="Pfam" id="PF15985"/>
    </source>
</evidence>
<evidence type="ECO:0000256" key="1">
    <source>
        <dbReference type="ARBA" id="ARBA00004123"/>
    </source>
</evidence>
<dbReference type="WBParaSite" id="SVE_1799800.1">
    <property type="protein sequence ID" value="SVE_1799800.1"/>
    <property type="gene ID" value="SVE_1799800"/>
</dbReference>
<dbReference type="Gene3D" id="2.40.50.100">
    <property type="match status" value="1"/>
</dbReference>
<keyword evidence="7" id="KW-1185">Reference proteome</keyword>
<protein>
    <submittedName>
        <fullName evidence="8">Exosome complex component RRP4 (inferred by orthology to a human protein)</fullName>
    </submittedName>
</protein>
<dbReference type="SUPFAM" id="SSF110324">
    <property type="entry name" value="Ribosomal L27 protein-like"/>
    <property type="match status" value="1"/>
</dbReference>
<dbReference type="AlphaFoldDB" id="A0A0K0FZW8"/>
<reference evidence="7" key="1">
    <citation type="submission" date="2014-07" db="EMBL/GenBank/DDBJ databases">
        <authorList>
            <person name="Martin A.A"/>
            <person name="De Silva N."/>
        </authorList>
    </citation>
    <scope>NUCLEOTIDE SEQUENCE</scope>
</reference>
<dbReference type="PANTHER" id="PTHR21321:SF4">
    <property type="entry name" value="EXOSOME COMPLEX COMPONENT RRP4"/>
    <property type="match status" value="1"/>
</dbReference>
<dbReference type="Gene3D" id="2.40.50.140">
    <property type="entry name" value="Nucleic acid-binding proteins"/>
    <property type="match status" value="1"/>
</dbReference>
<reference evidence="8" key="2">
    <citation type="submission" date="2015-08" db="UniProtKB">
        <authorList>
            <consortium name="WormBaseParasite"/>
        </authorList>
    </citation>
    <scope>IDENTIFICATION</scope>
</reference>
<keyword evidence="4" id="KW-0694">RNA-binding</keyword>
<evidence type="ECO:0000256" key="3">
    <source>
        <dbReference type="ARBA" id="ARBA00022835"/>
    </source>
</evidence>
<accession>A0A0K0FZW8</accession>
<dbReference type="Pfam" id="PF21266">
    <property type="entry name" value="S1_RRP4"/>
    <property type="match status" value="1"/>
</dbReference>
<organism evidence="7 8">
    <name type="scientific">Strongyloides venezuelensis</name>
    <name type="common">Threadworm</name>
    <dbReference type="NCBI Taxonomy" id="75913"/>
    <lineage>
        <taxon>Eukaryota</taxon>
        <taxon>Metazoa</taxon>
        <taxon>Ecdysozoa</taxon>
        <taxon>Nematoda</taxon>
        <taxon>Chromadorea</taxon>
        <taxon>Rhabditida</taxon>
        <taxon>Tylenchina</taxon>
        <taxon>Panagrolaimomorpha</taxon>
        <taxon>Strongyloidoidea</taxon>
        <taxon>Strongyloididae</taxon>
        <taxon>Strongyloides</taxon>
    </lineage>
</organism>
<evidence type="ECO:0000313" key="8">
    <source>
        <dbReference type="WBParaSite" id="SVE_1799800.1"/>
    </source>
</evidence>
<dbReference type="Proteomes" id="UP000035680">
    <property type="component" value="Unassembled WGS sequence"/>
</dbReference>
<dbReference type="CDD" id="cd22525">
    <property type="entry name" value="KH-I_Rrp4_eukar"/>
    <property type="match status" value="1"/>
</dbReference>
<dbReference type="GO" id="GO:0071034">
    <property type="term" value="P:CUT catabolic process"/>
    <property type="evidence" value="ECO:0007669"/>
    <property type="project" value="TreeGrafter"/>
</dbReference>
<dbReference type="GO" id="GO:0071051">
    <property type="term" value="P:poly(A)-dependent snoRNA 3'-end processing"/>
    <property type="evidence" value="ECO:0007669"/>
    <property type="project" value="TreeGrafter"/>
</dbReference>
<proteinExistence type="inferred from homology"/>
<dbReference type="Pfam" id="PF15985">
    <property type="entry name" value="KH_6"/>
    <property type="match status" value="1"/>
</dbReference>
<comment type="similarity">
    <text evidence="2">Belongs to the RRP4 family.</text>
</comment>
<dbReference type="GO" id="GO:0003723">
    <property type="term" value="F:RNA binding"/>
    <property type="evidence" value="ECO:0007669"/>
    <property type="project" value="UniProtKB-KW"/>
</dbReference>
<dbReference type="GO" id="GO:0071035">
    <property type="term" value="P:nuclear polyadenylation-dependent rRNA catabolic process"/>
    <property type="evidence" value="ECO:0007669"/>
    <property type="project" value="TreeGrafter"/>
</dbReference>
<name>A0A0K0FZW8_STRVS</name>
<keyword evidence="3" id="KW-0271">Exosome</keyword>
<dbReference type="InterPro" id="IPR012340">
    <property type="entry name" value="NA-bd_OB-fold"/>
</dbReference>
<dbReference type="InterPro" id="IPR036612">
    <property type="entry name" value="KH_dom_type_1_sf"/>
</dbReference>
<dbReference type="STRING" id="75913.A0A0K0FZW8"/>
<dbReference type="InterPro" id="IPR048565">
    <property type="entry name" value="S1_RRP4"/>
</dbReference>
<dbReference type="GO" id="GO:0000467">
    <property type="term" value="P:exonucleolytic trimming to generate mature 3'-end of 5.8S rRNA from tricistronic rRNA transcript (SSU-rRNA, 5.8S rRNA, LSU-rRNA)"/>
    <property type="evidence" value="ECO:0007669"/>
    <property type="project" value="TreeGrafter"/>
</dbReference>
<sequence>MSTAISLGDYAKTNIREGIRQRSDNLIVVIPGQRLNLDNDDIRGSGIIDVNGVPVSTVCGVLNKVNKLVKVNPYGGVYNGEVGDVVVGRVVEVQQRRWKLDISSRQEALLNFTNFQLPGVKNQRRSLNDELALQSLLVRGDLISGEIHSIYSDGTILLQTRSSKYGKLGKGVLVKVPFYLVTRSKTHLFKHEKGVSFVFGCNGNIWVYPCDPKNSDLAIGWSSDPHNKVPRELMLDTIRFANCVRILATYHLDINDWTVSKAYEFSQIHDLKDISLPPVIHDVAVKVLEEMKKNGMFNDR</sequence>
<feature type="domain" description="K Homology" evidence="5">
    <location>
        <begin position="171"/>
        <end position="209"/>
    </location>
</feature>
<dbReference type="GO" id="GO:0000176">
    <property type="term" value="C:nuclear exosome (RNase complex)"/>
    <property type="evidence" value="ECO:0007669"/>
    <property type="project" value="TreeGrafter"/>
</dbReference>
<comment type="subcellular location">
    <subcellularLocation>
        <location evidence="1">Nucleus</location>
    </subcellularLocation>
</comment>
<dbReference type="GO" id="GO:0000177">
    <property type="term" value="C:cytoplasmic exosome (RNase complex)"/>
    <property type="evidence" value="ECO:0007669"/>
    <property type="project" value="TreeGrafter"/>
</dbReference>
<dbReference type="SUPFAM" id="SSF50249">
    <property type="entry name" value="Nucleic acid-binding proteins"/>
    <property type="match status" value="1"/>
</dbReference>
<evidence type="ECO:0000256" key="4">
    <source>
        <dbReference type="ARBA" id="ARBA00022884"/>
    </source>
</evidence>
<dbReference type="InterPro" id="IPR026699">
    <property type="entry name" value="Exosome_RNA_bind1/RRP40/RRP4"/>
</dbReference>
<dbReference type="PANTHER" id="PTHR21321">
    <property type="entry name" value="PNAS-3 RELATED"/>
    <property type="match status" value="1"/>
</dbReference>
<feature type="domain" description="RRP4 S1" evidence="6">
    <location>
        <begin position="78"/>
        <end position="149"/>
    </location>
</feature>
<dbReference type="SUPFAM" id="SSF54791">
    <property type="entry name" value="Eukaryotic type KH-domain (KH-domain type I)"/>
    <property type="match status" value="1"/>
</dbReference>